<organism evidence="4 5">
    <name type="scientific">Paralysiella testudinis</name>
    <dbReference type="NCBI Taxonomy" id="2809020"/>
    <lineage>
        <taxon>Bacteria</taxon>
        <taxon>Pseudomonadati</taxon>
        <taxon>Pseudomonadota</taxon>
        <taxon>Betaproteobacteria</taxon>
        <taxon>Neisseriales</taxon>
        <taxon>Neisseriaceae</taxon>
        <taxon>Paralysiella</taxon>
    </lineage>
</organism>
<dbReference type="Pfam" id="PF03061">
    <property type="entry name" value="4HBT"/>
    <property type="match status" value="1"/>
</dbReference>
<evidence type="ECO:0000313" key="4">
    <source>
        <dbReference type="EMBL" id="QRQ81360.1"/>
    </source>
</evidence>
<dbReference type="Gene3D" id="3.10.129.10">
    <property type="entry name" value="Hotdog Thioesterase"/>
    <property type="match status" value="1"/>
</dbReference>
<dbReference type="GO" id="GO:0061522">
    <property type="term" value="F:1,4-dihydroxy-2-naphthoyl-CoA thioesterase activity"/>
    <property type="evidence" value="ECO:0007669"/>
    <property type="project" value="TreeGrafter"/>
</dbReference>
<dbReference type="CDD" id="cd03443">
    <property type="entry name" value="PaaI_thioesterase"/>
    <property type="match status" value="1"/>
</dbReference>
<name>A0A892ZFL8_9NEIS</name>
<keyword evidence="5" id="KW-1185">Reference proteome</keyword>
<dbReference type="AlphaFoldDB" id="A0A892ZFL8"/>
<keyword evidence="2" id="KW-0378">Hydrolase</keyword>
<dbReference type="KEGG" id="ptes:JQU52_11670"/>
<dbReference type="RefSeq" id="WP_230338653.1">
    <property type="nucleotide sequence ID" value="NZ_CP069798.1"/>
</dbReference>
<dbReference type="PANTHER" id="PTHR43240">
    <property type="entry name" value="1,4-DIHYDROXY-2-NAPHTHOYL-COA THIOESTERASE 1"/>
    <property type="match status" value="1"/>
</dbReference>
<gene>
    <name evidence="4" type="ORF">JQU52_11670</name>
</gene>
<protein>
    <submittedName>
        <fullName evidence="4">PaaI family thioesterase</fullName>
    </submittedName>
</protein>
<dbReference type="InterPro" id="IPR006683">
    <property type="entry name" value="Thioestr_dom"/>
</dbReference>
<accession>A0A892ZFL8</accession>
<dbReference type="InterPro" id="IPR029069">
    <property type="entry name" value="HotDog_dom_sf"/>
</dbReference>
<sequence length="142" mass="15308">MDAAEKSAVLARLNTWGKNTLLETLSIEFVDVGADFLTATMPVGPVVHQPHGILHGGASVALGESVASTLSNYVIDTQSHYAVGVNIQANHLRPLHAGVVRCTAVIKRRGRTMHYSEMTVVDEQERLICAMSMNNMVVAHST</sequence>
<dbReference type="InterPro" id="IPR003736">
    <property type="entry name" value="PAAI_dom"/>
</dbReference>
<evidence type="ECO:0000313" key="5">
    <source>
        <dbReference type="Proteomes" id="UP000653156"/>
    </source>
</evidence>
<dbReference type="EMBL" id="CP069798">
    <property type="protein sequence ID" value="QRQ81360.1"/>
    <property type="molecule type" value="Genomic_DNA"/>
</dbReference>
<evidence type="ECO:0000259" key="3">
    <source>
        <dbReference type="Pfam" id="PF03061"/>
    </source>
</evidence>
<evidence type="ECO:0000256" key="1">
    <source>
        <dbReference type="ARBA" id="ARBA00008324"/>
    </source>
</evidence>
<dbReference type="PANTHER" id="PTHR43240:SF5">
    <property type="entry name" value="1,4-DIHYDROXY-2-NAPHTHOYL-COA THIOESTERASE 1"/>
    <property type="match status" value="1"/>
</dbReference>
<feature type="domain" description="Thioesterase" evidence="3">
    <location>
        <begin position="51"/>
        <end position="129"/>
    </location>
</feature>
<dbReference type="SUPFAM" id="SSF54637">
    <property type="entry name" value="Thioesterase/thiol ester dehydrase-isomerase"/>
    <property type="match status" value="1"/>
</dbReference>
<evidence type="ECO:0000256" key="2">
    <source>
        <dbReference type="ARBA" id="ARBA00022801"/>
    </source>
</evidence>
<dbReference type="NCBIfam" id="TIGR00369">
    <property type="entry name" value="unchar_dom_1"/>
    <property type="match status" value="1"/>
</dbReference>
<dbReference type="Proteomes" id="UP000653156">
    <property type="component" value="Chromosome"/>
</dbReference>
<proteinExistence type="inferred from homology"/>
<dbReference type="GO" id="GO:0005829">
    <property type="term" value="C:cytosol"/>
    <property type="evidence" value="ECO:0007669"/>
    <property type="project" value="TreeGrafter"/>
</dbReference>
<reference evidence="4" key="1">
    <citation type="submission" date="2021-02" db="EMBL/GenBank/DDBJ databases">
        <title>Neisseriaceae sp. 26B isolated from the cloaca of a Common Toad-headed Turtle (Mesoclemmys nasuta).</title>
        <authorList>
            <person name="Spergser J."/>
            <person name="Busse H.-J."/>
        </authorList>
    </citation>
    <scope>NUCLEOTIDE SEQUENCE</scope>
    <source>
        <strain evidence="4">26B</strain>
    </source>
</reference>
<comment type="similarity">
    <text evidence="1">Belongs to the thioesterase PaaI family.</text>
</comment>